<dbReference type="GO" id="GO:0004222">
    <property type="term" value="F:metalloendopeptidase activity"/>
    <property type="evidence" value="ECO:0007669"/>
    <property type="project" value="TreeGrafter"/>
</dbReference>
<dbReference type="AlphaFoldDB" id="A0A7C4XFE0"/>
<dbReference type="SUPFAM" id="SSF51261">
    <property type="entry name" value="Duplicated hybrid motif"/>
    <property type="match status" value="1"/>
</dbReference>
<dbReference type="Pfam" id="PF01551">
    <property type="entry name" value="Peptidase_M23"/>
    <property type="match status" value="1"/>
</dbReference>
<dbReference type="PANTHER" id="PTHR21666:SF270">
    <property type="entry name" value="MUREIN HYDROLASE ACTIVATOR ENVC"/>
    <property type="match status" value="1"/>
</dbReference>
<organism evidence="3">
    <name type="scientific">candidate division WOR-3 bacterium</name>
    <dbReference type="NCBI Taxonomy" id="2052148"/>
    <lineage>
        <taxon>Bacteria</taxon>
        <taxon>Bacteria division WOR-3</taxon>
    </lineage>
</organism>
<gene>
    <name evidence="3" type="ORF">ENV60_06935</name>
</gene>
<proteinExistence type="predicted"/>
<feature type="transmembrane region" description="Helical" evidence="1">
    <location>
        <begin position="21"/>
        <end position="42"/>
    </location>
</feature>
<sequence>MEIIFIYGKRNRSEQFEIKPGILLIALGIVLAVLIIFIYGLFNFTSREIDRTRLGQLTKENRILAQEMIKIQKDVDSLHSLMDSLEKVNIQIKSFAPLEPIEEVLLVKDDTLNFRKEKTVSDIPQISKEIDKILLWAKKQGRSSEELVKQLKEKDYLKNRIPSIAPINGWFLRGFGYRLDPFTGMMLMHEGIDIVAPAGTPIVAPADGVVKSVDNQVGFGLTITIDHGYGYSTFYAHCQQVNVEPGQIVKRGDVIGFVGNTGKSTGPHLHYEIRISDVPVDPLNYILGNR</sequence>
<reference evidence="3" key="1">
    <citation type="journal article" date="2020" name="mSystems">
        <title>Genome- and Community-Level Interaction Insights into Carbon Utilization and Element Cycling Functions of Hydrothermarchaeota in Hydrothermal Sediment.</title>
        <authorList>
            <person name="Zhou Z."/>
            <person name="Liu Y."/>
            <person name="Xu W."/>
            <person name="Pan J."/>
            <person name="Luo Z.H."/>
            <person name="Li M."/>
        </authorList>
    </citation>
    <scope>NUCLEOTIDE SEQUENCE [LARGE SCALE GENOMIC DNA]</scope>
    <source>
        <strain evidence="3">SpSt-774</strain>
    </source>
</reference>
<evidence type="ECO:0000256" key="1">
    <source>
        <dbReference type="SAM" id="Phobius"/>
    </source>
</evidence>
<dbReference type="InterPro" id="IPR050570">
    <property type="entry name" value="Cell_wall_metabolism_enzyme"/>
</dbReference>
<dbReference type="InterPro" id="IPR011055">
    <property type="entry name" value="Dup_hybrid_motif"/>
</dbReference>
<protein>
    <recommendedName>
        <fullName evidence="2">M23ase beta-sheet core domain-containing protein</fullName>
    </recommendedName>
</protein>
<evidence type="ECO:0000259" key="2">
    <source>
        <dbReference type="Pfam" id="PF01551"/>
    </source>
</evidence>
<dbReference type="EMBL" id="DTGZ01000130">
    <property type="protein sequence ID" value="HGV98015.1"/>
    <property type="molecule type" value="Genomic_DNA"/>
</dbReference>
<comment type="caution">
    <text evidence="3">The sequence shown here is derived from an EMBL/GenBank/DDBJ whole genome shotgun (WGS) entry which is preliminary data.</text>
</comment>
<dbReference type="InterPro" id="IPR016047">
    <property type="entry name" value="M23ase_b-sheet_dom"/>
</dbReference>
<feature type="domain" description="M23ase beta-sheet core" evidence="2">
    <location>
        <begin position="188"/>
        <end position="282"/>
    </location>
</feature>
<dbReference type="FunFam" id="2.70.70.10:FF:000006">
    <property type="entry name" value="M23 family peptidase"/>
    <property type="match status" value="1"/>
</dbReference>
<name>A0A7C4XFE0_UNCW3</name>
<keyword evidence="1" id="KW-0472">Membrane</keyword>
<dbReference type="Gene3D" id="2.70.70.10">
    <property type="entry name" value="Glucose Permease (Domain IIA)"/>
    <property type="match status" value="1"/>
</dbReference>
<keyword evidence="1" id="KW-0812">Transmembrane</keyword>
<evidence type="ECO:0000313" key="3">
    <source>
        <dbReference type="EMBL" id="HGV98015.1"/>
    </source>
</evidence>
<dbReference type="PANTHER" id="PTHR21666">
    <property type="entry name" value="PEPTIDASE-RELATED"/>
    <property type="match status" value="1"/>
</dbReference>
<keyword evidence="1" id="KW-1133">Transmembrane helix</keyword>
<accession>A0A7C4XFE0</accession>
<dbReference type="CDD" id="cd12797">
    <property type="entry name" value="M23_peptidase"/>
    <property type="match status" value="1"/>
</dbReference>